<dbReference type="GO" id="GO:0006515">
    <property type="term" value="P:protein quality control for misfolded or incompletely synthesized proteins"/>
    <property type="evidence" value="ECO:0007669"/>
    <property type="project" value="TreeGrafter"/>
</dbReference>
<feature type="domain" description="PDZ" evidence="17">
    <location>
        <begin position="354"/>
        <end position="456"/>
    </location>
</feature>
<dbReference type="Gene3D" id="2.40.10.120">
    <property type="match status" value="1"/>
</dbReference>
<evidence type="ECO:0000256" key="2">
    <source>
        <dbReference type="ARBA" id="ARBA00004418"/>
    </source>
</evidence>
<evidence type="ECO:0000256" key="10">
    <source>
        <dbReference type="ARBA" id="ARBA00022801"/>
    </source>
</evidence>
<dbReference type="NCBIfam" id="TIGR02037">
    <property type="entry name" value="degP_htrA_DO"/>
    <property type="match status" value="1"/>
</dbReference>
<dbReference type="PANTHER" id="PTHR22939:SF130">
    <property type="entry name" value="PERIPLASMIC SERINE ENDOPROTEASE DEGP-LIKE-RELATED"/>
    <property type="match status" value="1"/>
</dbReference>
<keyword evidence="18" id="KW-0560">Oxidoreductase</keyword>
<dbReference type="InterPro" id="IPR001940">
    <property type="entry name" value="Peptidase_S1C"/>
</dbReference>
<keyword evidence="11" id="KW-0720">Serine protease</keyword>
<dbReference type="OrthoDB" id="9758917at2"/>
<dbReference type="InterPro" id="IPR011782">
    <property type="entry name" value="Pept_S1C_Do"/>
</dbReference>
<dbReference type="FunFam" id="2.30.42.10:FF:000037">
    <property type="entry name" value="Periplasmic serine endoprotease DegP-like"/>
    <property type="match status" value="1"/>
</dbReference>
<dbReference type="FunFam" id="2.40.10.120:FF:000007">
    <property type="entry name" value="Periplasmic serine endoprotease DegP-like"/>
    <property type="match status" value="1"/>
</dbReference>
<evidence type="ECO:0000256" key="1">
    <source>
        <dbReference type="ARBA" id="ARBA00001772"/>
    </source>
</evidence>
<evidence type="ECO:0000256" key="13">
    <source>
        <dbReference type="ARBA" id="ARBA00032850"/>
    </source>
</evidence>
<keyword evidence="6 18" id="KW-0645">Protease</keyword>
<evidence type="ECO:0000313" key="19">
    <source>
        <dbReference type="Proteomes" id="UP000006695"/>
    </source>
</evidence>
<evidence type="ECO:0000256" key="4">
    <source>
        <dbReference type="ARBA" id="ARBA00013035"/>
    </source>
</evidence>
<dbReference type="EMBL" id="CP000698">
    <property type="protein sequence ID" value="ABQ28438.1"/>
    <property type="molecule type" value="Genomic_DNA"/>
</dbReference>
<comment type="subcellular location">
    <subcellularLocation>
        <location evidence="2">Periplasm</location>
    </subcellularLocation>
</comment>
<feature type="binding site" evidence="15">
    <location>
        <begin position="214"/>
        <end position="216"/>
    </location>
    <ligand>
        <name>substrate</name>
    </ligand>
</feature>
<gene>
    <name evidence="18" type="ordered locus">Gura_4295</name>
</gene>
<keyword evidence="8" id="KW-0677">Repeat</keyword>
<feature type="binding site" evidence="15">
    <location>
        <position position="142"/>
    </location>
    <ligand>
        <name>substrate</name>
    </ligand>
</feature>
<dbReference type="GO" id="GO:0004252">
    <property type="term" value="F:serine-type endopeptidase activity"/>
    <property type="evidence" value="ECO:0007669"/>
    <property type="project" value="InterPro"/>
</dbReference>
<evidence type="ECO:0000256" key="7">
    <source>
        <dbReference type="ARBA" id="ARBA00022729"/>
    </source>
</evidence>
<evidence type="ECO:0000256" key="3">
    <source>
        <dbReference type="ARBA" id="ARBA00010541"/>
    </source>
</evidence>
<comment type="catalytic activity">
    <reaction evidence="1">
        <text>Acts on substrates that are at least partially unfolded. The cleavage site P1 residue is normally between a pair of hydrophobic residues, such as Val-|-Val.</text>
        <dbReference type="EC" id="3.4.21.107"/>
    </reaction>
</comment>
<dbReference type="Proteomes" id="UP000006695">
    <property type="component" value="Chromosome"/>
</dbReference>
<feature type="binding site" evidence="15">
    <location>
        <position position="112"/>
    </location>
    <ligand>
        <name>substrate</name>
    </ligand>
</feature>
<dbReference type="Pfam" id="PF13365">
    <property type="entry name" value="Trypsin_2"/>
    <property type="match status" value="1"/>
</dbReference>
<dbReference type="GO" id="GO:0016491">
    <property type="term" value="F:oxidoreductase activity"/>
    <property type="evidence" value="ECO:0007669"/>
    <property type="project" value="UniProtKB-KW"/>
</dbReference>
<feature type="binding site" evidence="15">
    <location>
        <begin position="232"/>
        <end position="236"/>
    </location>
    <ligand>
        <name>substrate</name>
    </ligand>
</feature>
<evidence type="ECO:0000259" key="17">
    <source>
        <dbReference type="PROSITE" id="PS50106"/>
    </source>
</evidence>
<dbReference type="CDD" id="cd10839">
    <property type="entry name" value="cpPDZ1_DegP-like"/>
    <property type="match status" value="1"/>
</dbReference>
<feature type="domain" description="PDZ" evidence="17">
    <location>
        <begin position="257"/>
        <end position="348"/>
    </location>
</feature>
<proteinExistence type="inferred from homology"/>
<keyword evidence="9" id="KW-0574">Periplasm</keyword>
<dbReference type="SUPFAM" id="SSF50494">
    <property type="entry name" value="Trypsin-like serine proteases"/>
    <property type="match status" value="1"/>
</dbReference>
<dbReference type="InterPro" id="IPR009003">
    <property type="entry name" value="Peptidase_S1_PA"/>
</dbReference>
<dbReference type="RefSeq" id="WP_011941068.1">
    <property type="nucleotide sequence ID" value="NC_009483.1"/>
</dbReference>
<dbReference type="PANTHER" id="PTHR22939">
    <property type="entry name" value="SERINE PROTEASE FAMILY S1C HTRA-RELATED"/>
    <property type="match status" value="1"/>
</dbReference>
<evidence type="ECO:0000256" key="5">
    <source>
        <dbReference type="ARBA" id="ARBA00013958"/>
    </source>
</evidence>
<sequence>MRKQSTKILALVICCVTLSGLFSESAPAKAVTPDFVELAKKLKPTVVNISTAKTIKPQRRFQRPFGTPFGNDPFQDFFDRFFDESQQHPYKQKSLGSGFIISDEGYIITNNHVVSGADEIKVKLSDGREFKGEIKGSDEKLDLALVKISAKDHLPVATLGDSDTIEVGEWVMAIGNPFGLAQTVTAGIVSAQGRVIGSGPYDDFIQTDASINPGNSGGPLFNAHGEVIGINTAIIAGGQGIGFAIPVNMAKNIITQLKETGKVTRGWIGVSIQPITPELAQSFDLEGEKGALVAEIVKDSPAEKAGIKTGDIILEFNGKMIHEMNELPRLVAATPVGKKVTVKILREGKSEDVPVTVERLKDGEAGGQPGIGQDRLGMTVRALNKDLAARMGIKEQSGVVVTEIKAGGSAEQAGISIGDIIREINGARIDSIGDYEKAVTAHKKGGVIRLLLRRGESSLFVAFKVE</sequence>
<evidence type="ECO:0000256" key="14">
    <source>
        <dbReference type="PIRSR" id="PIRSR611782-1"/>
    </source>
</evidence>
<dbReference type="PROSITE" id="PS50106">
    <property type="entry name" value="PDZ"/>
    <property type="match status" value="2"/>
</dbReference>
<dbReference type="SUPFAM" id="SSF50156">
    <property type="entry name" value="PDZ domain-like"/>
    <property type="match status" value="2"/>
</dbReference>
<feature type="signal peptide" evidence="16">
    <location>
        <begin position="1"/>
        <end position="30"/>
    </location>
</feature>
<evidence type="ECO:0000256" key="15">
    <source>
        <dbReference type="PIRSR" id="PIRSR611782-2"/>
    </source>
</evidence>
<dbReference type="Pfam" id="PF13180">
    <property type="entry name" value="PDZ_2"/>
    <property type="match status" value="1"/>
</dbReference>
<evidence type="ECO:0000256" key="16">
    <source>
        <dbReference type="SAM" id="SignalP"/>
    </source>
</evidence>
<dbReference type="EC" id="3.4.21.107" evidence="4"/>
<protein>
    <recommendedName>
        <fullName evidence="5">Probable periplasmic serine endoprotease DegP-like</fullName>
        <ecNumber evidence="4">3.4.21.107</ecNumber>
    </recommendedName>
    <alternativeName>
        <fullName evidence="13">Protease Do</fullName>
    </alternativeName>
</protein>
<reference evidence="18 19" key="1">
    <citation type="submission" date="2007-05" db="EMBL/GenBank/DDBJ databases">
        <title>Complete sequence of Geobacter uraniireducens Rf4.</title>
        <authorList>
            <consortium name="US DOE Joint Genome Institute"/>
            <person name="Copeland A."/>
            <person name="Lucas S."/>
            <person name="Lapidus A."/>
            <person name="Barry K."/>
            <person name="Detter J.C."/>
            <person name="Glavina del Rio T."/>
            <person name="Hammon N."/>
            <person name="Israni S."/>
            <person name="Dalin E."/>
            <person name="Tice H."/>
            <person name="Pitluck S."/>
            <person name="Chertkov O."/>
            <person name="Brettin T."/>
            <person name="Bruce D."/>
            <person name="Han C."/>
            <person name="Schmutz J."/>
            <person name="Larimer F."/>
            <person name="Land M."/>
            <person name="Hauser L."/>
            <person name="Kyrpides N."/>
            <person name="Mikhailova N."/>
            <person name="Shelobolina E."/>
            <person name="Aklujkar M."/>
            <person name="Lovley D."/>
            <person name="Richardson P."/>
        </authorList>
    </citation>
    <scope>NUCLEOTIDE SEQUENCE [LARGE SCALE GENOMIC DNA]</scope>
    <source>
        <strain evidence="18 19">Rf4</strain>
    </source>
</reference>
<evidence type="ECO:0000256" key="8">
    <source>
        <dbReference type="ARBA" id="ARBA00022737"/>
    </source>
</evidence>
<dbReference type="AlphaFoldDB" id="A5G9H0"/>
<evidence type="ECO:0000256" key="9">
    <source>
        <dbReference type="ARBA" id="ARBA00022764"/>
    </source>
</evidence>
<keyword evidence="7 16" id="KW-0732">Signal</keyword>
<dbReference type="HOGENOM" id="CLU_020120_1_0_7"/>
<accession>A5G9H0</accession>
<organism evidence="18 19">
    <name type="scientific">Geotalea uraniireducens (strain Rf4)</name>
    <name type="common">Geobacter uraniireducens</name>
    <dbReference type="NCBI Taxonomy" id="351605"/>
    <lineage>
        <taxon>Bacteria</taxon>
        <taxon>Pseudomonadati</taxon>
        <taxon>Thermodesulfobacteriota</taxon>
        <taxon>Desulfuromonadia</taxon>
        <taxon>Geobacterales</taxon>
        <taxon>Geobacteraceae</taxon>
        <taxon>Geotalea</taxon>
    </lineage>
</organism>
<keyword evidence="10" id="KW-0378">Hydrolase</keyword>
<dbReference type="GO" id="GO:0042597">
    <property type="term" value="C:periplasmic space"/>
    <property type="evidence" value="ECO:0007669"/>
    <property type="project" value="UniProtKB-SubCell"/>
</dbReference>
<feature type="active site" description="Charge relay system" evidence="14">
    <location>
        <position position="216"/>
    </location>
</feature>
<dbReference type="Pfam" id="PF00595">
    <property type="entry name" value="PDZ"/>
    <property type="match status" value="1"/>
</dbReference>
<feature type="chain" id="PRO_5038500526" description="Probable periplasmic serine endoprotease DegP-like" evidence="16">
    <location>
        <begin position="31"/>
        <end position="466"/>
    </location>
</feature>
<evidence type="ECO:0000256" key="11">
    <source>
        <dbReference type="ARBA" id="ARBA00022825"/>
    </source>
</evidence>
<name>A5G9H0_GEOUR</name>
<comment type="similarity">
    <text evidence="3">Belongs to the peptidase S1C family.</text>
</comment>
<evidence type="ECO:0000313" key="18">
    <source>
        <dbReference type="EMBL" id="ABQ28438.1"/>
    </source>
</evidence>
<feature type="active site" description="Charge relay system" evidence="14">
    <location>
        <position position="142"/>
    </location>
</feature>
<dbReference type="KEGG" id="gur:Gura_4295"/>
<dbReference type="InterPro" id="IPR036034">
    <property type="entry name" value="PDZ_sf"/>
</dbReference>
<dbReference type="Gene3D" id="2.30.42.10">
    <property type="match status" value="2"/>
</dbReference>
<dbReference type="STRING" id="351605.Gura_4295"/>
<evidence type="ECO:0000256" key="6">
    <source>
        <dbReference type="ARBA" id="ARBA00022670"/>
    </source>
</evidence>
<evidence type="ECO:0000256" key="12">
    <source>
        <dbReference type="ARBA" id="ARBA00023016"/>
    </source>
</evidence>
<dbReference type="PRINTS" id="PR00834">
    <property type="entry name" value="PROTEASES2C"/>
</dbReference>
<dbReference type="SMART" id="SM00228">
    <property type="entry name" value="PDZ"/>
    <property type="match status" value="2"/>
</dbReference>
<keyword evidence="12" id="KW-0346">Stress response</keyword>
<feature type="active site" description="Charge relay system" evidence="14">
    <location>
        <position position="112"/>
    </location>
</feature>
<keyword evidence="19" id="KW-1185">Reference proteome</keyword>
<dbReference type="InterPro" id="IPR001478">
    <property type="entry name" value="PDZ"/>
</dbReference>